<evidence type="ECO:0000256" key="3">
    <source>
        <dbReference type="PIRSR" id="PIRSR603782-1"/>
    </source>
</evidence>
<comment type="similarity">
    <text evidence="1">Belongs to the SCO1/2 family.</text>
</comment>
<feature type="transmembrane region" description="Helical" evidence="5">
    <location>
        <begin position="6"/>
        <end position="26"/>
    </location>
</feature>
<keyword evidence="3" id="KW-0479">Metal-binding</keyword>
<dbReference type="Proteomes" id="UP000478546">
    <property type="component" value="Unassembled WGS sequence"/>
</dbReference>
<evidence type="ECO:0000256" key="2">
    <source>
        <dbReference type="ARBA" id="ARBA00023008"/>
    </source>
</evidence>
<keyword evidence="5" id="KW-0472">Membrane</keyword>
<dbReference type="SUPFAM" id="SSF52833">
    <property type="entry name" value="Thioredoxin-like"/>
    <property type="match status" value="1"/>
</dbReference>
<evidence type="ECO:0000259" key="6">
    <source>
        <dbReference type="PROSITE" id="PS51352"/>
    </source>
</evidence>
<protein>
    <submittedName>
        <fullName evidence="7">SCO family protein</fullName>
    </submittedName>
</protein>
<dbReference type="EMBL" id="JAAEAA010000002">
    <property type="protein sequence ID" value="NDK54571.1"/>
    <property type="molecule type" value="Genomic_DNA"/>
</dbReference>
<keyword evidence="5" id="KW-0812">Transmembrane</keyword>
<keyword evidence="8" id="KW-1185">Reference proteome</keyword>
<dbReference type="Pfam" id="PF02630">
    <property type="entry name" value="SCO1-SenC"/>
    <property type="match status" value="1"/>
</dbReference>
<feature type="domain" description="Thioredoxin" evidence="6">
    <location>
        <begin position="53"/>
        <end position="216"/>
    </location>
</feature>
<feature type="binding site" evidence="3">
    <location>
        <position position="179"/>
    </location>
    <ligand>
        <name>Cu cation</name>
        <dbReference type="ChEBI" id="CHEBI:23378"/>
    </ligand>
</feature>
<organism evidence="7 8">
    <name type="scientific">Pontibacter fetidus</name>
    <dbReference type="NCBI Taxonomy" id="2700082"/>
    <lineage>
        <taxon>Bacteria</taxon>
        <taxon>Pseudomonadati</taxon>
        <taxon>Bacteroidota</taxon>
        <taxon>Cytophagia</taxon>
        <taxon>Cytophagales</taxon>
        <taxon>Hymenobacteraceae</taxon>
        <taxon>Pontibacter</taxon>
    </lineage>
</organism>
<evidence type="ECO:0000256" key="5">
    <source>
        <dbReference type="SAM" id="Phobius"/>
    </source>
</evidence>
<dbReference type="RefSeq" id="WP_162344632.1">
    <property type="nucleotide sequence ID" value="NZ_JAAEAA010000002.1"/>
</dbReference>
<evidence type="ECO:0000256" key="4">
    <source>
        <dbReference type="PIRSR" id="PIRSR603782-2"/>
    </source>
</evidence>
<evidence type="ECO:0000313" key="8">
    <source>
        <dbReference type="Proteomes" id="UP000478546"/>
    </source>
</evidence>
<keyword evidence="2 3" id="KW-0186">Copper</keyword>
<dbReference type="PROSITE" id="PS51352">
    <property type="entry name" value="THIOREDOXIN_2"/>
    <property type="match status" value="1"/>
</dbReference>
<keyword evidence="4" id="KW-1015">Disulfide bond</keyword>
<dbReference type="PANTHER" id="PTHR12151">
    <property type="entry name" value="ELECTRON TRANSPORT PROTIN SCO1/SENC FAMILY MEMBER"/>
    <property type="match status" value="1"/>
</dbReference>
<reference evidence="7 8" key="1">
    <citation type="submission" date="2020-01" db="EMBL/GenBank/DDBJ databases">
        <authorList>
            <person name="Kim M.K."/>
        </authorList>
    </citation>
    <scope>NUCLEOTIDE SEQUENCE [LARGE SCALE GENOMIC DNA]</scope>
    <source>
        <strain evidence="7 8">BT213</strain>
    </source>
</reference>
<dbReference type="Gene3D" id="3.40.30.10">
    <property type="entry name" value="Glutaredoxin"/>
    <property type="match status" value="1"/>
</dbReference>
<evidence type="ECO:0000256" key="1">
    <source>
        <dbReference type="ARBA" id="ARBA00010996"/>
    </source>
</evidence>
<evidence type="ECO:0000313" key="7">
    <source>
        <dbReference type="EMBL" id="NDK54571.1"/>
    </source>
</evidence>
<proteinExistence type="inferred from homology"/>
<dbReference type="InterPro" id="IPR036249">
    <property type="entry name" value="Thioredoxin-like_sf"/>
</dbReference>
<keyword evidence="5" id="KW-1133">Transmembrane helix</keyword>
<accession>A0A6B2GX63</accession>
<dbReference type="CDD" id="cd02968">
    <property type="entry name" value="SCO"/>
    <property type="match status" value="1"/>
</dbReference>
<dbReference type="AlphaFoldDB" id="A0A6B2GX63"/>
<feature type="binding site" evidence="3">
    <location>
        <position position="95"/>
    </location>
    <ligand>
        <name>Cu cation</name>
        <dbReference type="ChEBI" id="CHEBI:23378"/>
    </ligand>
</feature>
<comment type="caution">
    <text evidence="7">The sequence shown here is derived from an EMBL/GenBank/DDBJ whole genome shotgun (WGS) entry which is preliminary data.</text>
</comment>
<dbReference type="GO" id="GO:0046872">
    <property type="term" value="F:metal ion binding"/>
    <property type="evidence" value="ECO:0007669"/>
    <property type="project" value="UniProtKB-KW"/>
</dbReference>
<feature type="binding site" evidence="3">
    <location>
        <position position="91"/>
    </location>
    <ligand>
        <name>Cu cation</name>
        <dbReference type="ChEBI" id="CHEBI:23378"/>
    </ligand>
</feature>
<name>A0A6B2GX63_9BACT</name>
<sequence>MSKLKALILGLLLLVPIFVFIFIYIFGEHHFKLRGYFPQTDDKGAVLYTEAGDTLFKTVPAFHFTDQSNKSFSQQDLEGKIYIVNFFSSDCEDMCRKMSSQLVRTQEAYQNNPIVQFVSITTKPDLDSASVLWAYAAKFDADTTRWHFLTGNRNEIYSLAQQGFEIPLQKTGGPDGFIHTDKFILVDKEQKVRGIYEGTKIAETDRMVLEINVLLDEYSKSK</sequence>
<dbReference type="InterPro" id="IPR003782">
    <property type="entry name" value="SCO1/SenC"/>
</dbReference>
<gene>
    <name evidence="7" type="ORF">GWO68_01460</name>
</gene>
<dbReference type="InterPro" id="IPR013766">
    <property type="entry name" value="Thioredoxin_domain"/>
</dbReference>
<dbReference type="PANTHER" id="PTHR12151:SF25">
    <property type="entry name" value="LINALOOL DEHYDRATASE_ISOMERASE DOMAIN-CONTAINING PROTEIN"/>
    <property type="match status" value="1"/>
</dbReference>
<feature type="disulfide bond" description="Redox-active" evidence="4">
    <location>
        <begin position="91"/>
        <end position="95"/>
    </location>
</feature>